<feature type="signal peptide" evidence="1">
    <location>
        <begin position="1"/>
        <end position="24"/>
    </location>
</feature>
<dbReference type="CDD" id="cd06989">
    <property type="entry name" value="cupin_DRT102"/>
    <property type="match status" value="1"/>
</dbReference>
<keyword evidence="1" id="KW-0732">Signal</keyword>
<protein>
    <recommendedName>
        <fullName evidence="2">ChrR-like cupin domain-containing protein</fullName>
    </recommendedName>
</protein>
<feature type="domain" description="ChrR-like cupin" evidence="2">
    <location>
        <begin position="30"/>
        <end position="105"/>
    </location>
</feature>
<reference evidence="3 4" key="1">
    <citation type="submission" date="2016-10" db="EMBL/GenBank/DDBJ databases">
        <title>Comparative genome analysis of multiple Pseudomonas spp. focuses on biocontrol and plant growth promoting traits.</title>
        <authorList>
            <person name="Tao X.-Y."/>
            <person name="Taylor C.G."/>
        </authorList>
    </citation>
    <scope>NUCLEOTIDE SEQUENCE [LARGE SCALE GENOMIC DNA]</scope>
    <source>
        <strain evidence="3 4">48H11</strain>
    </source>
</reference>
<evidence type="ECO:0000313" key="3">
    <source>
        <dbReference type="EMBL" id="RON08458.1"/>
    </source>
</evidence>
<proteinExistence type="predicted"/>
<dbReference type="InterPro" id="IPR011051">
    <property type="entry name" value="RmlC_Cupin_sf"/>
</dbReference>
<organism evidence="3 4">
    <name type="scientific">Pseudomonas brassicacearum</name>
    <dbReference type="NCBI Taxonomy" id="930166"/>
    <lineage>
        <taxon>Bacteria</taxon>
        <taxon>Pseudomonadati</taxon>
        <taxon>Pseudomonadota</taxon>
        <taxon>Gammaproteobacteria</taxon>
        <taxon>Pseudomonadales</taxon>
        <taxon>Pseudomonadaceae</taxon>
        <taxon>Pseudomonas</taxon>
    </lineage>
</organism>
<dbReference type="InterPro" id="IPR025979">
    <property type="entry name" value="ChrR-like_cupin_dom"/>
</dbReference>
<dbReference type="Gene3D" id="2.60.120.10">
    <property type="entry name" value="Jelly Rolls"/>
    <property type="match status" value="1"/>
</dbReference>
<sequence length="155" mass="16556">MNSNLAALSVVFAIGCLGSSTGWAEPGDYIMVTPKDIKWADNPALPKGAKTAVIQGDPKVGPYIVRVKLPPNYIIPAHTHPDERTVTVISGTWYHGDGDKFDAAKLHEFPAGSIFGEGHVRHFGASKGTEVILQVEGPGPNGIDYVNPADDPRKK</sequence>
<comment type="caution">
    <text evidence="3">The sequence shown here is derived from an EMBL/GenBank/DDBJ whole genome shotgun (WGS) entry which is preliminary data.</text>
</comment>
<dbReference type="InterPro" id="IPR014710">
    <property type="entry name" value="RmlC-like_jellyroll"/>
</dbReference>
<evidence type="ECO:0000256" key="1">
    <source>
        <dbReference type="SAM" id="SignalP"/>
    </source>
</evidence>
<dbReference type="Proteomes" id="UP000286071">
    <property type="component" value="Unassembled WGS sequence"/>
</dbReference>
<gene>
    <name evidence="3" type="ORF">BK659_13755</name>
</gene>
<dbReference type="AlphaFoldDB" id="A0A423H5I4"/>
<dbReference type="EMBL" id="MOBJ01000009">
    <property type="protein sequence ID" value="RON08458.1"/>
    <property type="molecule type" value="Genomic_DNA"/>
</dbReference>
<dbReference type="Pfam" id="PF12973">
    <property type="entry name" value="Cupin_7"/>
    <property type="match status" value="1"/>
</dbReference>
<name>A0A423H5I4_9PSED</name>
<dbReference type="OrthoDB" id="1433532at2"/>
<dbReference type="RefSeq" id="WP_123425694.1">
    <property type="nucleotide sequence ID" value="NZ_MOBJ01000009.1"/>
</dbReference>
<accession>A0A423H5I4</accession>
<evidence type="ECO:0000313" key="4">
    <source>
        <dbReference type="Proteomes" id="UP000286071"/>
    </source>
</evidence>
<feature type="chain" id="PRO_5019262774" description="ChrR-like cupin domain-containing protein" evidence="1">
    <location>
        <begin position="25"/>
        <end position="155"/>
    </location>
</feature>
<dbReference type="SUPFAM" id="SSF51182">
    <property type="entry name" value="RmlC-like cupins"/>
    <property type="match status" value="1"/>
</dbReference>
<evidence type="ECO:0000259" key="2">
    <source>
        <dbReference type="Pfam" id="PF12973"/>
    </source>
</evidence>